<dbReference type="PANTHER" id="PTHR45783:SF3">
    <property type="entry name" value="KINESIN LIGHT CHAIN"/>
    <property type="match status" value="1"/>
</dbReference>
<comment type="similarity">
    <text evidence="2">Belongs to the kinesin light chain family.</text>
</comment>
<dbReference type="InterPro" id="IPR024983">
    <property type="entry name" value="CHAT_dom"/>
</dbReference>
<feature type="repeat" description="TPR" evidence="10">
    <location>
        <begin position="626"/>
        <end position="659"/>
    </location>
</feature>
<evidence type="ECO:0000256" key="10">
    <source>
        <dbReference type="PROSITE-ProRule" id="PRU00339"/>
    </source>
</evidence>
<keyword evidence="3" id="KW-0963">Cytoplasm</keyword>
<dbReference type="Pfam" id="PF12770">
    <property type="entry name" value="CHAT"/>
    <property type="match status" value="1"/>
</dbReference>
<dbReference type="EMBL" id="CAADEZ010000313">
    <property type="protein sequence ID" value="VFJ62685.1"/>
    <property type="molecule type" value="Genomic_DNA"/>
</dbReference>
<keyword evidence="5" id="KW-0677">Repeat</keyword>
<keyword evidence="6 10" id="KW-0802">TPR repeat</keyword>
<evidence type="ECO:0000313" key="13">
    <source>
        <dbReference type="EMBL" id="VFJ62170.1"/>
    </source>
</evidence>
<evidence type="ECO:0000256" key="3">
    <source>
        <dbReference type="ARBA" id="ARBA00022490"/>
    </source>
</evidence>
<dbReference type="GO" id="GO:0005874">
    <property type="term" value="C:microtubule"/>
    <property type="evidence" value="ECO:0007669"/>
    <property type="project" value="UniProtKB-KW"/>
</dbReference>
<evidence type="ECO:0000256" key="5">
    <source>
        <dbReference type="ARBA" id="ARBA00022737"/>
    </source>
</evidence>
<keyword evidence="8" id="KW-0505">Motor protein</keyword>
<dbReference type="Pfam" id="PF13374">
    <property type="entry name" value="TPR_10"/>
    <property type="match status" value="2"/>
</dbReference>
<keyword evidence="7" id="KW-0175">Coiled coil</keyword>
<evidence type="ECO:0000256" key="6">
    <source>
        <dbReference type="ARBA" id="ARBA00022803"/>
    </source>
</evidence>
<dbReference type="InterPro" id="IPR011717">
    <property type="entry name" value="TPR-4"/>
</dbReference>
<dbReference type="Pfam" id="PF13424">
    <property type="entry name" value="TPR_12"/>
    <property type="match status" value="6"/>
</dbReference>
<feature type="repeat" description="TPR" evidence="10">
    <location>
        <begin position="458"/>
        <end position="491"/>
    </location>
</feature>
<dbReference type="InterPro" id="IPR019734">
    <property type="entry name" value="TPR_rpt"/>
</dbReference>
<evidence type="ECO:0000256" key="1">
    <source>
        <dbReference type="ARBA" id="ARBA00004245"/>
    </source>
</evidence>
<dbReference type="GO" id="GO:0007018">
    <property type="term" value="P:microtubule-based movement"/>
    <property type="evidence" value="ECO:0007669"/>
    <property type="project" value="TreeGrafter"/>
</dbReference>
<dbReference type="SMART" id="SM00028">
    <property type="entry name" value="TPR"/>
    <property type="match status" value="14"/>
</dbReference>
<dbReference type="Gene3D" id="1.25.40.10">
    <property type="entry name" value="Tetratricopeptide repeat domain"/>
    <property type="match status" value="4"/>
</dbReference>
<proteinExistence type="inferred from homology"/>
<evidence type="ECO:0000256" key="9">
    <source>
        <dbReference type="ARBA" id="ARBA00023212"/>
    </source>
</evidence>
<keyword evidence="9" id="KW-0206">Cytoskeleton</keyword>
<feature type="repeat" description="TPR" evidence="10">
    <location>
        <begin position="122"/>
        <end position="155"/>
    </location>
</feature>
<evidence type="ECO:0000313" key="14">
    <source>
        <dbReference type="EMBL" id="VFJ62685.1"/>
    </source>
</evidence>
<accession>A0A450T795</accession>
<dbReference type="PANTHER" id="PTHR45783">
    <property type="entry name" value="KINESIN LIGHT CHAIN"/>
    <property type="match status" value="1"/>
</dbReference>
<dbReference type="GO" id="GO:0019894">
    <property type="term" value="F:kinesin binding"/>
    <property type="evidence" value="ECO:0007669"/>
    <property type="project" value="TreeGrafter"/>
</dbReference>
<feature type="repeat" description="TPR" evidence="10">
    <location>
        <begin position="584"/>
        <end position="617"/>
    </location>
</feature>
<gene>
    <name evidence="14" type="ORF">BECKFM1743A_GA0114220_103131</name>
    <name evidence="13" type="ORF">BECKFM1743C_GA0114222_103101</name>
</gene>
<evidence type="ECO:0000256" key="8">
    <source>
        <dbReference type="ARBA" id="ARBA00023175"/>
    </source>
</evidence>
<sequence>MNHRSFTAVPVLTSGPARLIMALALVAILSASLSFDPVGGPLRTAWAEEAANPRDNPIVRQVIEQLREKTGREPDMEAIVGALNGITVALYQKGNYPLAEQSARTGLALTEAELGPEHPDTLTSLNNLAGLYQSQGRYSEAEPLYQRALAASERVLGKEHPDTLSSLGNLALLYQAQGRYGEAEPLLQRVLATRERVLGRKHPDTLASLNDLALLYDAQGRYGEAEPLYQRALAARERVLGKEHPDTLTSLNDLALLYKEQGRYSEAEPLYQRTLAARERLLGKEHPDTLASLNNLAWLYDAQGRYGEAEPLFKQALAARERVLGKEYPDTLQSLNNLALLYQNQGRYGEAEPLLQQALTAYERILGKEHPDTLLSLNNLAGLYEKQGRYGEAEPLLQQALTAYERILGKEHPDTLLSLNNLAGLYEKQGRYGDAELLYQQALATRERVLGKEHPNSLTSLNNLAVLYYAQGRYGEAEPLFKQALAASERVLGEDHPYTLNFLNNLAALYDSQGRYGKAEPLYQRALATRERVLGKEHPDTLISLGSLAVSYDNQGRYGTAEPLLRQVLATSERILGKKHPYTLAFLNNLAMLYQKQGRYGEATPLYQRALAAREQVLGKEHPDTLTSLNNLAALYNAQGRYGKAEPLYERALAIRERLLGEKHPYTLGIQLNLAVSYIEQGNFSRALAHLREMDGRLQGFVGAQLASTRSEQVRRRWLRSESGFQSAVFTLATAASVPEKDREAAQELAANVLLRWKRLAGAGEAVIARSARASENPEVRSIAAALAEARSQLAHQVNRPEPDPEAIANARAEVERREVELAALSGAFQRHLAERGVNWRQVQNALPEGAALLSLRVFQPFDFKTGEAGEPRWLGMVIAKGSEADGGLLLEDLGPVAAITPAFVELHRASRYAALVWGDEESEEWRAALHLAARDLYARLFGKLDKKLAQYEHLYIAPDGPLELAAFARLVLPDGRYWAERQQLHRLRAGRDLVSVGCGERAARTASISNPIIPDRCGSPNGSPHPTKTLVAFGGVDYNRFPTGGGPLGSAAPLGERSRTTASNRRLREERGTFETLPATGPEAMVTVQRYREFSNHRAKAWYGAEASEGRLKALLGPSATPPRVLHLATHGFFLQGRSGRTERPMTLGGLALAGANRGMEEGKLGPDGEDGILYAMEARDLNLEGTELVVLSACDTGQGEVDYSEGVYGLTRAFRIAGAKNILMTLWPLNDQLAAEFMADFYRNWLGGGDSTTGGSRLERSTPATALHLTRLAWIGSEDEKRRDPRYWAPYVLVE</sequence>
<keyword evidence="4" id="KW-0493">Microtubule</keyword>
<dbReference type="InterPro" id="IPR011990">
    <property type="entry name" value="TPR-like_helical_dom_sf"/>
</dbReference>
<evidence type="ECO:0000256" key="11">
    <source>
        <dbReference type="SAM" id="MobiDB-lite"/>
    </source>
</evidence>
<dbReference type="SUPFAM" id="SSF48452">
    <property type="entry name" value="TPR-like"/>
    <property type="match status" value="2"/>
</dbReference>
<dbReference type="PRINTS" id="PR00381">
    <property type="entry name" value="KINESINLIGHT"/>
</dbReference>
<dbReference type="PROSITE" id="PS50005">
    <property type="entry name" value="TPR"/>
    <property type="match status" value="4"/>
</dbReference>
<organism evidence="14">
    <name type="scientific">Candidatus Kentrum sp. FM</name>
    <dbReference type="NCBI Taxonomy" id="2126340"/>
    <lineage>
        <taxon>Bacteria</taxon>
        <taxon>Pseudomonadati</taxon>
        <taxon>Pseudomonadota</taxon>
        <taxon>Gammaproteobacteria</taxon>
        <taxon>Candidatus Kentrum</taxon>
    </lineage>
</organism>
<evidence type="ECO:0000256" key="2">
    <source>
        <dbReference type="ARBA" id="ARBA00009622"/>
    </source>
</evidence>
<reference evidence="14" key="1">
    <citation type="submission" date="2019-02" db="EMBL/GenBank/DDBJ databases">
        <authorList>
            <person name="Gruber-Vodicka R. H."/>
            <person name="Seah K. B. B."/>
        </authorList>
    </citation>
    <scope>NUCLEOTIDE SEQUENCE</scope>
    <source>
        <strain evidence="14">BECK_BZ163</strain>
        <strain evidence="13">BECK_BZ165</strain>
    </source>
</reference>
<dbReference type="EMBL" id="CAADFA010000310">
    <property type="protein sequence ID" value="VFJ62170.1"/>
    <property type="molecule type" value="Genomic_DNA"/>
</dbReference>
<feature type="domain" description="CHAT" evidence="12">
    <location>
        <begin position="933"/>
        <end position="1296"/>
    </location>
</feature>
<evidence type="ECO:0000256" key="7">
    <source>
        <dbReference type="ARBA" id="ARBA00023054"/>
    </source>
</evidence>
<evidence type="ECO:0000256" key="4">
    <source>
        <dbReference type="ARBA" id="ARBA00022701"/>
    </source>
</evidence>
<evidence type="ECO:0000259" key="12">
    <source>
        <dbReference type="Pfam" id="PF12770"/>
    </source>
</evidence>
<dbReference type="GO" id="GO:0005871">
    <property type="term" value="C:kinesin complex"/>
    <property type="evidence" value="ECO:0007669"/>
    <property type="project" value="InterPro"/>
</dbReference>
<dbReference type="GO" id="GO:0042802">
    <property type="term" value="F:identical protein binding"/>
    <property type="evidence" value="ECO:0007669"/>
    <property type="project" value="InterPro"/>
</dbReference>
<protein>
    <submittedName>
        <fullName evidence="14">Tetratricopeptide repeat-containing protein</fullName>
    </submittedName>
</protein>
<dbReference type="GO" id="GO:0005737">
    <property type="term" value="C:cytoplasm"/>
    <property type="evidence" value="ECO:0007669"/>
    <property type="project" value="TreeGrafter"/>
</dbReference>
<feature type="region of interest" description="Disordered" evidence="11">
    <location>
        <begin position="1045"/>
        <end position="1068"/>
    </location>
</feature>
<dbReference type="Pfam" id="PF07721">
    <property type="entry name" value="TPR_4"/>
    <property type="match status" value="1"/>
</dbReference>
<name>A0A450T795_9GAMM</name>
<comment type="subcellular location">
    <subcellularLocation>
        <location evidence="1">Cytoplasm</location>
        <location evidence="1">Cytoskeleton</location>
    </subcellularLocation>
</comment>
<dbReference type="InterPro" id="IPR002151">
    <property type="entry name" value="Kinesin_light"/>
</dbReference>